<protein>
    <recommendedName>
        <fullName evidence="2">SPARK domain-containing protein</fullName>
    </recommendedName>
</protein>
<keyword evidence="4" id="KW-1185">Reference proteome</keyword>
<dbReference type="STRING" id="33114.A0A2G2VCG6"/>
<evidence type="ECO:0000256" key="1">
    <source>
        <dbReference type="SAM" id="SignalP"/>
    </source>
</evidence>
<accession>A0A2G2VCG6</accession>
<dbReference type="InterPro" id="IPR040336">
    <property type="entry name" value="At1g61900-like"/>
</dbReference>
<dbReference type="PANTHER" id="PTHR33831">
    <property type="entry name" value="GPI-ANCHORED PROTEIN"/>
    <property type="match status" value="1"/>
</dbReference>
<gene>
    <name evidence="3" type="ORF">CQW23_29734</name>
</gene>
<dbReference type="GO" id="GO:0005886">
    <property type="term" value="C:plasma membrane"/>
    <property type="evidence" value="ECO:0007669"/>
    <property type="project" value="TreeGrafter"/>
</dbReference>
<reference evidence="4" key="2">
    <citation type="journal article" date="2017" name="J. Anim. Genet.">
        <title>Multiple reference genome sequences of hot pepper reveal the massive evolution of plant disease resistance genes by retroduplication.</title>
        <authorList>
            <person name="Kim S."/>
            <person name="Park J."/>
            <person name="Yeom S.-I."/>
            <person name="Kim Y.-M."/>
            <person name="Seo E."/>
            <person name="Kim K.-T."/>
            <person name="Kim M.-S."/>
            <person name="Lee J.M."/>
            <person name="Cheong K."/>
            <person name="Shin H.-S."/>
            <person name="Kim S.-B."/>
            <person name="Han K."/>
            <person name="Lee J."/>
            <person name="Park M."/>
            <person name="Lee H.-A."/>
            <person name="Lee H.-Y."/>
            <person name="Lee Y."/>
            <person name="Oh S."/>
            <person name="Lee J.H."/>
            <person name="Choi E."/>
            <person name="Choi E."/>
            <person name="Lee S.E."/>
            <person name="Jeon J."/>
            <person name="Kim H."/>
            <person name="Choi G."/>
            <person name="Song H."/>
            <person name="Lee J."/>
            <person name="Lee S.-C."/>
            <person name="Kwon J.-K."/>
            <person name="Lee H.-Y."/>
            <person name="Koo N."/>
            <person name="Hong Y."/>
            <person name="Kim R.W."/>
            <person name="Kang W.-H."/>
            <person name="Huh J.H."/>
            <person name="Kang B.-C."/>
            <person name="Yang T.-J."/>
            <person name="Lee Y.-H."/>
            <person name="Bennetzen J.L."/>
            <person name="Choi D."/>
        </authorList>
    </citation>
    <scope>NUCLEOTIDE SEQUENCE [LARGE SCALE GENOMIC DNA]</scope>
    <source>
        <strain evidence="4">cv. PBC81</strain>
    </source>
</reference>
<dbReference type="AlphaFoldDB" id="A0A2G2VCG6"/>
<name>A0A2G2VCG6_CAPBA</name>
<feature type="domain" description="SPARK" evidence="2">
    <location>
        <begin position="79"/>
        <end position="140"/>
    </location>
</feature>
<proteinExistence type="predicted"/>
<dbReference type="Pfam" id="PF19160">
    <property type="entry name" value="SPARK"/>
    <property type="match status" value="1"/>
</dbReference>
<dbReference type="OrthoDB" id="10455163at2759"/>
<evidence type="ECO:0000313" key="3">
    <source>
        <dbReference type="EMBL" id="PHT30673.1"/>
    </source>
</evidence>
<feature type="chain" id="PRO_5013787390" description="SPARK domain-containing protein" evidence="1">
    <location>
        <begin position="19"/>
        <end position="152"/>
    </location>
</feature>
<organism evidence="3 4">
    <name type="scientific">Capsicum baccatum</name>
    <name type="common">Peruvian pepper</name>
    <dbReference type="NCBI Taxonomy" id="33114"/>
    <lineage>
        <taxon>Eukaryota</taxon>
        <taxon>Viridiplantae</taxon>
        <taxon>Streptophyta</taxon>
        <taxon>Embryophyta</taxon>
        <taxon>Tracheophyta</taxon>
        <taxon>Spermatophyta</taxon>
        <taxon>Magnoliopsida</taxon>
        <taxon>eudicotyledons</taxon>
        <taxon>Gunneridae</taxon>
        <taxon>Pentapetalae</taxon>
        <taxon>asterids</taxon>
        <taxon>lamiids</taxon>
        <taxon>Solanales</taxon>
        <taxon>Solanaceae</taxon>
        <taxon>Solanoideae</taxon>
        <taxon>Capsiceae</taxon>
        <taxon>Capsicum</taxon>
    </lineage>
</organism>
<feature type="signal peptide" evidence="1">
    <location>
        <begin position="1"/>
        <end position="18"/>
    </location>
</feature>
<evidence type="ECO:0000313" key="4">
    <source>
        <dbReference type="Proteomes" id="UP000224567"/>
    </source>
</evidence>
<evidence type="ECO:0000259" key="2">
    <source>
        <dbReference type="Pfam" id="PF19160"/>
    </source>
</evidence>
<dbReference type="InterPro" id="IPR043891">
    <property type="entry name" value="SPARK"/>
</dbReference>
<reference evidence="3 4" key="1">
    <citation type="journal article" date="2017" name="Genome Biol.">
        <title>New reference genome sequences of hot pepper reveal the massive evolution of plant disease-resistance genes by retroduplication.</title>
        <authorList>
            <person name="Kim S."/>
            <person name="Park J."/>
            <person name="Yeom S.I."/>
            <person name="Kim Y.M."/>
            <person name="Seo E."/>
            <person name="Kim K.T."/>
            <person name="Kim M.S."/>
            <person name="Lee J.M."/>
            <person name="Cheong K."/>
            <person name="Shin H.S."/>
            <person name="Kim S.B."/>
            <person name="Han K."/>
            <person name="Lee J."/>
            <person name="Park M."/>
            <person name="Lee H.A."/>
            <person name="Lee H.Y."/>
            <person name="Lee Y."/>
            <person name="Oh S."/>
            <person name="Lee J.H."/>
            <person name="Choi E."/>
            <person name="Choi E."/>
            <person name="Lee S.E."/>
            <person name="Jeon J."/>
            <person name="Kim H."/>
            <person name="Choi G."/>
            <person name="Song H."/>
            <person name="Lee J."/>
            <person name="Lee S.C."/>
            <person name="Kwon J.K."/>
            <person name="Lee H.Y."/>
            <person name="Koo N."/>
            <person name="Hong Y."/>
            <person name="Kim R.W."/>
            <person name="Kang W.H."/>
            <person name="Huh J.H."/>
            <person name="Kang B.C."/>
            <person name="Yang T.J."/>
            <person name="Lee Y.H."/>
            <person name="Bennetzen J.L."/>
            <person name="Choi D."/>
        </authorList>
    </citation>
    <scope>NUCLEOTIDE SEQUENCE [LARGE SCALE GENOMIC DNA]</scope>
    <source>
        <strain evidence="4">cv. PBC81</strain>
    </source>
</reference>
<sequence>MKVFVLDLPFICYLNVVALPLFPKPGQTPSTSELPSSPNSATFQPIDISPTMIPHYPFPGESLPPMCPSFPKTYDPVLTGRCPVNFSVISSITGKTASDCAQSLSTIVGNVICCPQFNSLLHIFQGFYSRHSDTLVLQNAVAMIVLKMSSVY</sequence>
<comment type="caution">
    <text evidence="3">The sequence shown here is derived from an EMBL/GenBank/DDBJ whole genome shotgun (WGS) entry which is preliminary data.</text>
</comment>
<dbReference type="EMBL" id="MLFT02000023">
    <property type="protein sequence ID" value="PHT30673.1"/>
    <property type="molecule type" value="Genomic_DNA"/>
</dbReference>
<dbReference type="Proteomes" id="UP000224567">
    <property type="component" value="Unassembled WGS sequence"/>
</dbReference>
<dbReference type="PANTHER" id="PTHR33831:SF6">
    <property type="entry name" value="SPARK DOMAIN-CONTAINING PROTEIN"/>
    <property type="match status" value="1"/>
</dbReference>
<keyword evidence="1" id="KW-0732">Signal</keyword>